<dbReference type="InterPro" id="IPR036188">
    <property type="entry name" value="FAD/NAD-bd_sf"/>
</dbReference>
<dbReference type="AlphaFoldDB" id="A0A4P9XYF7"/>
<evidence type="ECO:0000313" key="1">
    <source>
        <dbReference type="EMBL" id="RKP11458.1"/>
    </source>
</evidence>
<reference evidence="2" key="1">
    <citation type="journal article" date="2018" name="Nat. Microbiol.">
        <title>Leveraging single-cell genomics to expand the fungal tree of life.</title>
        <authorList>
            <person name="Ahrendt S.R."/>
            <person name="Quandt C.A."/>
            <person name="Ciobanu D."/>
            <person name="Clum A."/>
            <person name="Salamov A."/>
            <person name="Andreopoulos B."/>
            <person name="Cheng J.F."/>
            <person name="Woyke T."/>
            <person name="Pelin A."/>
            <person name="Henrissat B."/>
            <person name="Reynolds N.K."/>
            <person name="Benny G.L."/>
            <person name="Smith M.E."/>
            <person name="James T.Y."/>
            <person name="Grigoriev I.V."/>
        </authorList>
    </citation>
    <scope>NUCLEOTIDE SEQUENCE [LARGE SCALE GENOMIC DNA]</scope>
</reference>
<feature type="non-terminal residue" evidence="1">
    <location>
        <position position="190"/>
    </location>
</feature>
<keyword evidence="2" id="KW-1185">Reference proteome</keyword>
<dbReference type="Proteomes" id="UP000267251">
    <property type="component" value="Unassembled WGS sequence"/>
</dbReference>
<sequence>MPSAFEIKTLDLHIRVVPACQASKGQGQEGVEPLKVQRYQINSEGGYRRANRGETLIGIIRPGRRGCYPSRSCLLYTAVQAGFSHSLATSGRGGVKEKHWTPSFRKQIIIIMPEKKKMVVIGGSFAGRSVLNKLVPGLKGKAEVTLVDERDGTCFFIATPRAFVEPEMTERLMASFTSFLPKDVKFHRGR</sequence>
<organism evidence="1 2">
    <name type="scientific">Piptocephalis cylindrospora</name>
    <dbReference type="NCBI Taxonomy" id="1907219"/>
    <lineage>
        <taxon>Eukaryota</taxon>
        <taxon>Fungi</taxon>
        <taxon>Fungi incertae sedis</taxon>
        <taxon>Zoopagomycota</taxon>
        <taxon>Zoopagomycotina</taxon>
        <taxon>Zoopagomycetes</taxon>
        <taxon>Zoopagales</taxon>
        <taxon>Piptocephalidaceae</taxon>
        <taxon>Piptocephalis</taxon>
    </lineage>
</organism>
<protein>
    <recommendedName>
        <fullName evidence="3">FAD/NAD(P)-binding domain-containing protein</fullName>
    </recommendedName>
</protein>
<dbReference type="OrthoDB" id="202203at2759"/>
<dbReference type="Gene3D" id="3.50.50.60">
    <property type="entry name" value="FAD/NAD(P)-binding domain"/>
    <property type="match status" value="1"/>
</dbReference>
<evidence type="ECO:0008006" key="3">
    <source>
        <dbReference type="Google" id="ProtNLM"/>
    </source>
</evidence>
<gene>
    <name evidence="1" type="ORF">BJ684DRAFT_17952</name>
</gene>
<evidence type="ECO:0000313" key="2">
    <source>
        <dbReference type="Proteomes" id="UP000267251"/>
    </source>
</evidence>
<name>A0A4P9XYF7_9FUNG</name>
<proteinExistence type="predicted"/>
<dbReference type="EMBL" id="KZ988893">
    <property type="protein sequence ID" value="RKP11458.1"/>
    <property type="molecule type" value="Genomic_DNA"/>
</dbReference>
<accession>A0A4P9XYF7</accession>